<accession>A0A0U2ZJL3</accession>
<feature type="domain" description="DUF2529" evidence="1">
    <location>
        <begin position="1"/>
        <end position="159"/>
    </location>
</feature>
<protein>
    <recommendedName>
        <fullName evidence="1">DUF2529 domain-containing protein</fullName>
    </recommendedName>
</protein>
<evidence type="ECO:0000259" key="1">
    <source>
        <dbReference type="Pfam" id="PF10740"/>
    </source>
</evidence>
<dbReference type="EMBL" id="CP013659">
    <property type="protein sequence ID" value="ALS76241.1"/>
    <property type="molecule type" value="Genomic_DNA"/>
</dbReference>
<proteinExistence type="predicted"/>
<dbReference type="KEGG" id="prt:AUC31_14020"/>
<evidence type="ECO:0000313" key="2">
    <source>
        <dbReference type="EMBL" id="ALS76241.1"/>
    </source>
</evidence>
<name>A0A0U2ZJL3_9BACL</name>
<gene>
    <name evidence="2" type="ORF">AUC31_14020</name>
</gene>
<dbReference type="OrthoDB" id="2737584at2"/>
<dbReference type="Pfam" id="PF10740">
    <property type="entry name" value="DUF2529"/>
    <property type="match status" value="1"/>
</dbReference>
<dbReference type="RefSeq" id="WP_058382944.1">
    <property type="nucleotide sequence ID" value="NZ_CP013659.2"/>
</dbReference>
<dbReference type="Gene3D" id="3.40.50.10490">
    <property type="entry name" value="Glucose-6-phosphate isomerase like protein, domain 1"/>
    <property type="match status" value="1"/>
</dbReference>
<dbReference type="STRING" id="200991.AUC31_14020"/>
<dbReference type="AlphaFoldDB" id="A0A0U2ZJL3"/>
<reference evidence="2" key="1">
    <citation type="submission" date="2016-01" db="EMBL/GenBank/DDBJ databases">
        <title>Complete genome of Planococcus rifietoensis type strain M8.</title>
        <authorList>
            <person name="See-Too W.S."/>
        </authorList>
    </citation>
    <scope>NUCLEOTIDE SEQUENCE [LARGE SCALE GENOMIC DNA]</scope>
    <source>
        <strain evidence="2">M8</strain>
    </source>
</reference>
<sequence>MKILTTQLTGLFQRLAKEEEAIEDTARLLTQAIIGEGRIHLAAFGELEAVTASALNGPETLESAVRYDPTADLSTADRVWILARKDEGDSLADELAGRAIPFAMLTAESHGNETADVFLSMNIDKGLLPGEAGGRIMIPHGLGALYVYHAVKLTIDEMLTD</sequence>
<dbReference type="Proteomes" id="UP000067683">
    <property type="component" value="Chromosome"/>
</dbReference>
<keyword evidence="3" id="KW-1185">Reference proteome</keyword>
<evidence type="ECO:0000313" key="3">
    <source>
        <dbReference type="Proteomes" id="UP000067683"/>
    </source>
</evidence>
<dbReference type="InterPro" id="IPR019676">
    <property type="entry name" value="DUF2529"/>
</dbReference>
<organism evidence="2 3">
    <name type="scientific">Planococcus rifietoensis</name>
    <dbReference type="NCBI Taxonomy" id="200991"/>
    <lineage>
        <taxon>Bacteria</taxon>
        <taxon>Bacillati</taxon>
        <taxon>Bacillota</taxon>
        <taxon>Bacilli</taxon>
        <taxon>Bacillales</taxon>
        <taxon>Caryophanaceae</taxon>
        <taxon>Planococcus</taxon>
    </lineage>
</organism>